<dbReference type="AlphaFoldDB" id="A0AAD6BSS8"/>
<sequence>MEVVPDALGVLGKAELCGGVLPEDDSADVVLSSLDSLKGIIDWVARYVDKVVVSVFAGEVPVGVVRLVSVTGVGCVVLMVVSVEDAMKLVGSAEDESSEAVLWVMVVADVDTDTVVDAVAIESVVVTVESSDAVLWVMVVADVDTDSVVDAVAIESVVVTVVGESSDAVL</sequence>
<protein>
    <submittedName>
        <fullName evidence="1">Uncharacterized protein</fullName>
    </submittedName>
</protein>
<keyword evidence="2" id="KW-1185">Reference proteome</keyword>
<reference evidence="1" key="1">
    <citation type="submission" date="2022-11" db="EMBL/GenBank/DDBJ databases">
        <title>Chromosome-level genome of Pogonophryne albipinna.</title>
        <authorList>
            <person name="Jo E."/>
        </authorList>
    </citation>
    <scope>NUCLEOTIDE SEQUENCE</scope>
    <source>
        <strain evidence="1">SGF0006</strain>
        <tissue evidence="1">Muscle</tissue>
    </source>
</reference>
<name>A0AAD6BSS8_9TELE</name>
<evidence type="ECO:0000313" key="2">
    <source>
        <dbReference type="Proteomes" id="UP001219934"/>
    </source>
</evidence>
<evidence type="ECO:0000313" key="1">
    <source>
        <dbReference type="EMBL" id="KAJ4948599.1"/>
    </source>
</evidence>
<dbReference type="Proteomes" id="UP001219934">
    <property type="component" value="Unassembled WGS sequence"/>
</dbReference>
<gene>
    <name evidence="1" type="ORF">JOQ06_020132</name>
</gene>
<dbReference type="EMBL" id="JAPTMU010000001">
    <property type="protein sequence ID" value="KAJ4948599.1"/>
    <property type="molecule type" value="Genomic_DNA"/>
</dbReference>
<accession>A0AAD6BSS8</accession>
<comment type="caution">
    <text evidence="1">The sequence shown here is derived from an EMBL/GenBank/DDBJ whole genome shotgun (WGS) entry which is preliminary data.</text>
</comment>
<organism evidence="1 2">
    <name type="scientific">Pogonophryne albipinna</name>
    <dbReference type="NCBI Taxonomy" id="1090488"/>
    <lineage>
        <taxon>Eukaryota</taxon>
        <taxon>Metazoa</taxon>
        <taxon>Chordata</taxon>
        <taxon>Craniata</taxon>
        <taxon>Vertebrata</taxon>
        <taxon>Euteleostomi</taxon>
        <taxon>Actinopterygii</taxon>
        <taxon>Neopterygii</taxon>
        <taxon>Teleostei</taxon>
        <taxon>Neoteleostei</taxon>
        <taxon>Acanthomorphata</taxon>
        <taxon>Eupercaria</taxon>
        <taxon>Perciformes</taxon>
        <taxon>Notothenioidei</taxon>
        <taxon>Pogonophryne</taxon>
    </lineage>
</organism>
<proteinExistence type="predicted"/>